<reference evidence="2" key="1">
    <citation type="journal article" date="2022" name="Mol. Ecol. Resour.">
        <title>The genomes of chicory, endive, great burdock and yacon provide insights into Asteraceae palaeo-polyploidization history and plant inulin production.</title>
        <authorList>
            <person name="Fan W."/>
            <person name="Wang S."/>
            <person name="Wang H."/>
            <person name="Wang A."/>
            <person name="Jiang F."/>
            <person name="Liu H."/>
            <person name="Zhao H."/>
            <person name="Xu D."/>
            <person name="Zhang Y."/>
        </authorList>
    </citation>
    <scope>NUCLEOTIDE SEQUENCE [LARGE SCALE GENOMIC DNA]</scope>
    <source>
        <strain evidence="2">cv. Yunnan</strain>
    </source>
</reference>
<keyword evidence="2" id="KW-1185">Reference proteome</keyword>
<reference evidence="1 2" key="2">
    <citation type="journal article" date="2022" name="Mol. Ecol. Resour.">
        <title>The genomes of chicory, endive, great burdock and yacon provide insights into Asteraceae paleo-polyploidization history and plant inulin production.</title>
        <authorList>
            <person name="Fan W."/>
            <person name="Wang S."/>
            <person name="Wang H."/>
            <person name="Wang A."/>
            <person name="Jiang F."/>
            <person name="Liu H."/>
            <person name="Zhao H."/>
            <person name="Xu D."/>
            <person name="Zhang Y."/>
        </authorList>
    </citation>
    <scope>NUCLEOTIDE SEQUENCE [LARGE SCALE GENOMIC DNA]</scope>
    <source>
        <strain evidence="2">cv. Yunnan</strain>
        <tissue evidence="1">Leaves</tissue>
    </source>
</reference>
<evidence type="ECO:0000313" key="2">
    <source>
        <dbReference type="Proteomes" id="UP001056120"/>
    </source>
</evidence>
<sequence length="238" mass="26275">MDVPKIGFSLDLHARNAMLTKKGLKPPGYLKTGTTVVGVLIEVIFFVTYFSLSLRISYSYWTSLSGRQHQLSTEAAQISYWSLYALAYLNDLGSGSNVDICVIEKGKTEYLRNHLTPNPRTYISSKGYTFSKKTGPIAKCYCTLYEISFQLICSKGLHAVNDFKSLASRVLSLNTVSLIAGGALVRSTSEARPSRWSKLRTSPLVVDFCQLRTNAINPKSSVALPAVRTIPDAYNDVV</sequence>
<proteinExistence type="predicted"/>
<dbReference type="EMBL" id="CM042021">
    <property type="protein sequence ID" value="KAI3817733.1"/>
    <property type="molecule type" value="Genomic_DNA"/>
</dbReference>
<evidence type="ECO:0000313" key="1">
    <source>
        <dbReference type="EMBL" id="KAI3817733.1"/>
    </source>
</evidence>
<gene>
    <name evidence="1" type="ORF">L1987_11531</name>
</gene>
<dbReference type="Proteomes" id="UP001056120">
    <property type="component" value="Linkage Group LG04"/>
</dbReference>
<protein>
    <submittedName>
        <fullName evidence="1">Uncharacterized protein</fullName>
    </submittedName>
</protein>
<comment type="caution">
    <text evidence="1">The sequence shown here is derived from an EMBL/GenBank/DDBJ whole genome shotgun (WGS) entry which is preliminary data.</text>
</comment>
<organism evidence="1 2">
    <name type="scientific">Smallanthus sonchifolius</name>
    <dbReference type="NCBI Taxonomy" id="185202"/>
    <lineage>
        <taxon>Eukaryota</taxon>
        <taxon>Viridiplantae</taxon>
        <taxon>Streptophyta</taxon>
        <taxon>Embryophyta</taxon>
        <taxon>Tracheophyta</taxon>
        <taxon>Spermatophyta</taxon>
        <taxon>Magnoliopsida</taxon>
        <taxon>eudicotyledons</taxon>
        <taxon>Gunneridae</taxon>
        <taxon>Pentapetalae</taxon>
        <taxon>asterids</taxon>
        <taxon>campanulids</taxon>
        <taxon>Asterales</taxon>
        <taxon>Asteraceae</taxon>
        <taxon>Asteroideae</taxon>
        <taxon>Heliantheae alliance</taxon>
        <taxon>Millerieae</taxon>
        <taxon>Smallanthus</taxon>
    </lineage>
</organism>
<accession>A0ACB9JB84</accession>
<name>A0ACB9JB84_9ASTR</name>